<dbReference type="EMBL" id="WMEO01000021">
    <property type="protein sequence ID" value="MYL17372.1"/>
    <property type="molecule type" value="Genomic_DNA"/>
</dbReference>
<organism evidence="1 2">
    <name type="scientific">Halorubrum distributum</name>
    <dbReference type="NCBI Taxonomy" id="29283"/>
    <lineage>
        <taxon>Archaea</taxon>
        <taxon>Methanobacteriati</taxon>
        <taxon>Methanobacteriota</taxon>
        <taxon>Stenosarchaea group</taxon>
        <taxon>Halobacteria</taxon>
        <taxon>Halobacteriales</taxon>
        <taxon>Haloferacaceae</taxon>
        <taxon>Halorubrum</taxon>
        <taxon>Halorubrum distributum group</taxon>
    </lineage>
</organism>
<dbReference type="AlphaFoldDB" id="A0A6B1I970"/>
<gene>
    <name evidence="1" type="ORF">GLW36_12065</name>
</gene>
<comment type="caution">
    <text evidence="1">The sequence shown here is derived from an EMBL/GenBank/DDBJ whole genome shotgun (WGS) entry which is preliminary data.</text>
</comment>
<protein>
    <submittedName>
        <fullName evidence="1">DUF2797 domain-containing protein</fullName>
    </submittedName>
</protein>
<evidence type="ECO:0000313" key="2">
    <source>
        <dbReference type="Proteomes" id="UP000460194"/>
    </source>
</evidence>
<name>A0A6B1I970_9EURY</name>
<reference evidence="1 2" key="1">
    <citation type="submission" date="2019-11" db="EMBL/GenBank/DDBJ databases">
        <title>Genome sequences of 17 halophilic strains isolated from different environments.</title>
        <authorList>
            <person name="Furrow R.E."/>
        </authorList>
    </citation>
    <scope>NUCLEOTIDE SEQUENCE [LARGE SCALE GENOMIC DNA]</scope>
    <source>
        <strain evidence="1 2">22517_05_Cabo</strain>
    </source>
</reference>
<evidence type="ECO:0000313" key="1">
    <source>
        <dbReference type="EMBL" id="MYL17372.1"/>
    </source>
</evidence>
<dbReference type="InterPro" id="IPR021246">
    <property type="entry name" value="DUF2797"/>
</dbReference>
<sequence length="290" mass="32237">MENEQQTSLGEFPTQSPTISTIRTGVAQSLDWSRASPRLYFVDDNDPLALSGLVGRRTRITVEDERFCTNCGKPAEWSPCSECQGTPPMAECVYNPGVSCTYQNCPYPEFKQESCAHDFVVYLVVKDRVKVGITRAGRRTKRWKGQGATHALVLARAPNRKLAGVIETCCASHLDDSATSDWFSPLPEPEANLLDAAAVCRDALPSRIRTCLCAPEETDAEREARIIELDYPERNPDNTDFTKVDSFSEPGEREGRLCAVRGSVLATDTFTFNVRTHAGRHITIATERWT</sequence>
<dbReference type="RefSeq" id="WP_159369321.1">
    <property type="nucleotide sequence ID" value="NZ_WMEO01000021.1"/>
</dbReference>
<accession>A0A6B1I970</accession>
<dbReference type="Pfam" id="PF10977">
    <property type="entry name" value="DUF2797"/>
    <property type="match status" value="1"/>
</dbReference>
<dbReference type="Proteomes" id="UP000460194">
    <property type="component" value="Unassembled WGS sequence"/>
</dbReference>
<proteinExistence type="predicted"/>